<evidence type="ECO:0000256" key="8">
    <source>
        <dbReference type="SAM" id="MobiDB-lite"/>
    </source>
</evidence>
<dbReference type="InterPro" id="IPR050781">
    <property type="entry name" value="CWC22_splicing_factor"/>
</dbReference>
<keyword evidence="4" id="KW-0508">mRNA splicing</keyword>
<evidence type="ECO:0000313" key="10">
    <source>
        <dbReference type="EMBL" id="CAK8676947.1"/>
    </source>
</evidence>
<evidence type="ECO:0000256" key="1">
    <source>
        <dbReference type="ARBA" id="ARBA00004123"/>
    </source>
</evidence>
<feature type="compositionally biased region" description="Basic and acidic residues" evidence="8">
    <location>
        <begin position="669"/>
        <end position="710"/>
    </location>
</feature>
<dbReference type="SMART" id="SM00544">
    <property type="entry name" value="MA3"/>
    <property type="match status" value="1"/>
</dbReference>
<keyword evidence="11" id="KW-1185">Reference proteome</keyword>
<dbReference type="Proteomes" id="UP001642483">
    <property type="component" value="Unassembled WGS sequence"/>
</dbReference>
<reference evidence="10 11" key="1">
    <citation type="submission" date="2024-02" db="EMBL/GenBank/DDBJ databases">
        <authorList>
            <person name="Daric V."/>
            <person name="Darras S."/>
        </authorList>
    </citation>
    <scope>NUCLEOTIDE SEQUENCE [LARGE SCALE GENOMIC DNA]</scope>
</reference>
<evidence type="ECO:0000259" key="9">
    <source>
        <dbReference type="PROSITE" id="PS51366"/>
    </source>
</evidence>
<feature type="compositionally biased region" description="Polar residues" evidence="8">
    <location>
        <begin position="644"/>
        <end position="665"/>
    </location>
</feature>
<dbReference type="SMART" id="SM00543">
    <property type="entry name" value="MIF4G"/>
    <property type="match status" value="1"/>
</dbReference>
<evidence type="ECO:0000256" key="7">
    <source>
        <dbReference type="ARBA" id="ARBA00042174"/>
    </source>
</evidence>
<sequence length="717" mass="81897">MSKSEQRSIADDEQPPIKKKKNDTSNRSITGISGGAYIPPAKLRMMQDKITDKNSEEFQRLSWEALKKSINGLINKVNVSNIKDISRELFQENIVRGRGILARSIIMAQNASPTFTHVYATLTSIINARFPQNGELILRRVVAQFRRSYRRNLKDTCLHSVQFIAHLINHQVAHEILALQVLTLLLETPTDDSVEVAVGFLKEVGQKLSEVSPRGLAAVFERLRIILHEQQLEKRVQYMIEVMFAIRKDGFKEHPSIISDLDIVSDDDQFTHMLTIDDNNTKALEMQLNVFRVDPEFEKTEESYKKIKSDILEDSTDGSDSGSDSSSEDGSLDEEAEDNTELEIQDKTETNLVALRRTIYLAIQSSLSFEECAHKILKMEFTEKDYPEICAMIVDCCSQLRTYEKFFGLLGERFCLLRKEFMENFEALFAQQYDTIHRLETCKLRNVAKFFAHLLHSDALPWSALSNIVLSEDTTTSSSRIFIKILFQEISEYMGLTKLNNRLKDPTLAPFFEGIFPRDNPKSTRFAINFFTSIGLGGITDDLREHLKVSARQLSQKIQAEQLAALNVNSSDSSSESSSSESSSEERQKKAVPKKSKKKHKKKEKKGKKAKKVKKKKKVKTHVQGDYDSEASSDDFHAKAVKSTIVQKISQSSTDDFKPSKQNNGPLAKENDTNYADSKKEYAQLNERRKTRDGKEHDIRDDIYEKDYYSSHRYKGR</sequence>
<dbReference type="Pfam" id="PF02854">
    <property type="entry name" value="MIF4G"/>
    <property type="match status" value="1"/>
</dbReference>
<feature type="compositionally biased region" description="Basic residues" evidence="8">
    <location>
        <begin position="590"/>
        <end position="621"/>
    </location>
</feature>
<evidence type="ECO:0000256" key="6">
    <source>
        <dbReference type="ARBA" id="ARBA00040488"/>
    </source>
</evidence>
<feature type="region of interest" description="Disordered" evidence="8">
    <location>
        <begin position="566"/>
        <end position="717"/>
    </location>
</feature>
<evidence type="ECO:0000256" key="2">
    <source>
        <dbReference type="ARBA" id="ARBA00006856"/>
    </source>
</evidence>
<dbReference type="Pfam" id="PF02847">
    <property type="entry name" value="MA3"/>
    <property type="match status" value="1"/>
</dbReference>
<accession>A0ABP0FB78</accession>
<comment type="similarity">
    <text evidence="2">Belongs to the CWC22 family.</text>
</comment>
<proteinExistence type="inferred from homology"/>
<organism evidence="10 11">
    <name type="scientific">Clavelina lepadiformis</name>
    <name type="common">Light-bulb sea squirt</name>
    <name type="synonym">Ascidia lepadiformis</name>
    <dbReference type="NCBI Taxonomy" id="159417"/>
    <lineage>
        <taxon>Eukaryota</taxon>
        <taxon>Metazoa</taxon>
        <taxon>Chordata</taxon>
        <taxon>Tunicata</taxon>
        <taxon>Ascidiacea</taxon>
        <taxon>Aplousobranchia</taxon>
        <taxon>Clavelinidae</taxon>
        <taxon>Clavelina</taxon>
    </lineage>
</organism>
<dbReference type="InterPro" id="IPR003890">
    <property type="entry name" value="MIF4G-like_typ-3"/>
</dbReference>
<dbReference type="InterPro" id="IPR016024">
    <property type="entry name" value="ARM-type_fold"/>
</dbReference>
<keyword evidence="3" id="KW-0507">mRNA processing</keyword>
<dbReference type="SUPFAM" id="SSF48371">
    <property type="entry name" value="ARM repeat"/>
    <property type="match status" value="1"/>
</dbReference>
<evidence type="ECO:0000256" key="4">
    <source>
        <dbReference type="ARBA" id="ARBA00023187"/>
    </source>
</evidence>
<feature type="domain" description="MI" evidence="9">
    <location>
        <begin position="354"/>
        <end position="470"/>
    </location>
</feature>
<evidence type="ECO:0000256" key="3">
    <source>
        <dbReference type="ARBA" id="ARBA00022664"/>
    </source>
</evidence>
<dbReference type="EMBL" id="CAWYQH010000035">
    <property type="protein sequence ID" value="CAK8676947.1"/>
    <property type="molecule type" value="Genomic_DNA"/>
</dbReference>
<dbReference type="InterPro" id="IPR003891">
    <property type="entry name" value="Initiation_fac_eIF4g_MI"/>
</dbReference>
<dbReference type="PROSITE" id="PS51366">
    <property type="entry name" value="MI"/>
    <property type="match status" value="1"/>
</dbReference>
<keyword evidence="5" id="KW-0539">Nucleus</keyword>
<feature type="region of interest" description="Disordered" evidence="8">
    <location>
        <begin position="1"/>
        <end position="35"/>
    </location>
</feature>
<evidence type="ECO:0000256" key="5">
    <source>
        <dbReference type="ARBA" id="ARBA00023242"/>
    </source>
</evidence>
<dbReference type="Gene3D" id="1.25.40.180">
    <property type="match status" value="1"/>
</dbReference>
<feature type="region of interest" description="Disordered" evidence="8">
    <location>
        <begin position="308"/>
        <end position="344"/>
    </location>
</feature>
<evidence type="ECO:0000313" key="11">
    <source>
        <dbReference type="Proteomes" id="UP001642483"/>
    </source>
</evidence>
<comment type="subcellular location">
    <subcellularLocation>
        <location evidence="1">Nucleus</location>
    </subcellularLocation>
</comment>
<feature type="compositionally biased region" description="Basic and acidic residues" evidence="8">
    <location>
        <begin position="1"/>
        <end position="10"/>
    </location>
</feature>
<gene>
    <name evidence="10" type="ORF">CVLEPA_LOCUS6363</name>
</gene>
<feature type="compositionally biased region" description="Acidic residues" evidence="8">
    <location>
        <begin position="326"/>
        <end position="343"/>
    </location>
</feature>
<dbReference type="PANTHER" id="PTHR18034:SF3">
    <property type="entry name" value="PRE-MRNA-SPLICING FACTOR CWC22 HOMOLOG"/>
    <property type="match status" value="1"/>
</dbReference>
<name>A0ABP0FB78_CLALP</name>
<protein>
    <recommendedName>
        <fullName evidence="6">Pre-mRNA-splicing factor CWC22 homolog</fullName>
    </recommendedName>
    <alternativeName>
        <fullName evidence="7">Nucampholin homolog</fullName>
    </alternativeName>
</protein>
<dbReference type="PANTHER" id="PTHR18034">
    <property type="entry name" value="CELL CYCLE CONTROL PROTEIN CWF22-RELATED"/>
    <property type="match status" value="1"/>
</dbReference>
<feature type="compositionally biased region" description="Low complexity" evidence="8">
    <location>
        <begin position="570"/>
        <end position="582"/>
    </location>
</feature>
<comment type="caution">
    <text evidence="10">The sequence shown here is derived from an EMBL/GenBank/DDBJ whole genome shotgun (WGS) entry which is preliminary data.</text>
</comment>